<protein>
    <submittedName>
        <fullName evidence="1">Uncharacterized protein</fullName>
    </submittedName>
</protein>
<accession>A0A974GWA9</accession>
<dbReference type="EMBL" id="JACBNQ010000005">
    <property type="protein sequence ID" value="NYB73870.1"/>
    <property type="molecule type" value="Genomic_DNA"/>
</dbReference>
<dbReference type="Proteomes" id="UP000611629">
    <property type="component" value="Unassembled WGS sequence"/>
</dbReference>
<name>A0A974GWA9_SEDHY</name>
<keyword evidence="2" id="KW-1185">Reference proteome</keyword>
<reference evidence="1" key="1">
    <citation type="submission" date="2020-07" db="EMBL/GenBank/DDBJ databases">
        <title>Genomic analysis of a strain of Sedimentibacter Hydroxybenzoicus DSM7310.</title>
        <authorList>
            <person name="Ma S."/>
        </authorList>
    </citation>
    <scope>NUCLEOTIDE SEQUENCE</scope>
    <source>
        <strain evidence="1">DSM 7310</strain>
    </source>
</reference>
<evidence type="ECO:0000313" key="2">
    <source>
        <dbReference type="Proteomes" id="UP000611629"/>
    </source>
</evidence>
<proteinExistence type="predicted"/>
<dbReference type="AlphaFoldDB" id="A0A974GWA9"/>
<comment type="caution">
    <text evidence="1">The sequence shown here is derived from an EMBL/GenBank/DDBJ whole genome shotgun (WGS) entry which is preliminary data.</text>
</comment>
<dbReference type="RefSeq" id="WP_179237564.1">
    <property type="nucleotide sequence ID" value="NZ_JACBNQ010000005.1"/>
</dbReference>
<evidence type="ECO:0000313" key="1">
    <source>
        <dbReference type="EMBL" id="NYB73870.1"/>
    </source>
</evidence>
<organism evidence="1 2">
    <name type="scientific">Sedimentibacter hydroxybenzoicus DSM 7310</name>
    <dbReference type="NCBI Taxonomy" id="1123245"/>
    <lineage>
        <taxon>Bacteria</taxon>
        <taxon>Bacillati</taxon>
        <taxon>Bacillota</taxon>
        <taxon>Tissierellia</taxon>
        <taxon>Sedimentibacter</taxon>
    </lineage>
</organism>
<sequence length="64" mass="7546">MDGVKSIKTIEYRYAIICKAFNQEYIYKPYADTKQLKRGIDKLTARMPGIWYRIAKIKITIEEG</sequence>
<gene>
    <name evidence="1" type="ORF">HZF24_06920</name>
</gene>